<evidence type="ECO:0000256" key="3">
    <source>
        <dbReference type="ARBA" id="ARBA00022838"/>
    </source>
</evidence>
<gene>
    <name evidence="9" type="ORF">C0Q70_00005</name>
</gene>
<feature type="compositionally biased region" description="Polar residues" evidence="6">
    <location>
        <begin position="580"/>
        <end position="600"/>
    </location>
</feature>
<feature type="region of interest" description="Disordered" evidence="6">
    <location>
        <begin position="579"/>
        <end position="670"/>
    </location>
</feature>
<feature type="compositionally biased region" description="Polar residues" evidence="6">
    <location>
        <begin position="400"/>
        <end position="409"/>
    </location>
</feature>
<comment type="caution">
    <text evidence="9">The sequence shown here is derived from an EMBL/GenBank/DDBJ whole genome shotgun (WGS) entry which is preliminary data.</text>
</comment>
<evidence type="ECO:0000256" key="5">
    <source>
        <dbReference type="SAM" id="Coils"/>
    </source>
</evidence>
<organism evidence="9 10">
    <name type="scientific">Pomacea canaliculata</name>
    <name type="common">Golden apple snail</name>
    <dbReference type="NCBI Taxonomy" id="400727"/>
    <lineage>
        <taxon>Eukaryota</taxon>
        <taxon>Metazoa</taxon>
        <taxon>Spiralia</taxon>
        <taxon>Lophotrochozoa</taxon>
        <taxon>Mollusca</taxon>
        <taxon>Gastropoda</taxon>
        <taxon>Caenogastropoda</taxon>
        <taxon>Architaenioglossa</taxon>
        <taxon>Ampullarioidea</taxon>
        <taxon>Ampullariidae</taxon>
        <taxon>Pomacea</taxon>
    </lineage>
</organism>
<dbReference type="PROSITE" id="PS50011">
    <property type="entry name" value="PROTEIN_KINASE_DOM"/>
    <property type="match status" value="1"/>
</dbReference>
<feature type="compositionally biased region" description="Polar residues" evidence="6">
    <location>
        <begin position="417"/>
        <end position="430"/>
    </location>
</feature>
<evidence type="ECO:0008006" key="11">
    <source>
        <dbReference type="Google" id="ProtNLM"/>
    </source>
</evidence>
<feature type="domain" description="Protein kinase" evidence="7">
    <location>
        <begin position="787"/>
        <end position="1100"/>
    </location>
</feature>
<evidence type="ECO:0000313" key="10">
    <source>
        <dbReference type="Proteomes" id="UP000245119"/>
    </source>
</evidence>
<dbReference type="Pfam" id="PF08311">
    <property type="entry name" value="Mad3_BUB1_I"/>
    <property type="match status" value="1"/>
</dbReference>
<dbReference type="PANTHER" id="PTHR14030">
    <property type="entry name" value="MITOTIC CHECKPOINT SERINE/THREONINE-PROTEIN KINASE BUB1"/>
    <property type="match status" value="1"/>
</dbReference>
<dbReference type="GO" id="GO:0032991">
    <property type="term" value="C:protein-containing complex"/>
    <property type="evidence" value="ECO:0007669"/>
    <property type="project" value="UniProtKB-ARBA"/>
</dbReference>
<keyword evidence="2" id="KW-0158">Chromosome</keyword>
<dbReference type="InterPro" id="IPR015661">
    <property type="entry name" value="Bub1/Mad3"/>
</dbReference>
<dbReference type="GO" id="GO:0004672">
    <property type="term" value="F:protein kinase activity"/>
    <property type="evidence" value="ECO:0007669"/>
    <property type="project" value="InterPro"/>
</dbReference>
<dbReference type="Gene3D" id="1.25.40.430">
    <property type="match status" value="1"/>
</dbReference>
<protein>
    <recommendedName>
        <fullName evidence="11">Protein kinase domain-containing protein</fullName>
    </recommendedName>
</protein>
<evidence type="ECO:0000256" key="4">
    <source>
        <dbReference type="ARBA" id="ARBA00023328"/>
    </source>
</evidence>
<keyword evidence="3" id="KW-0995">Kinetochore</keyword>
<name>A0A2T7PVF7_POMCA</name>
<keyword evidence="5" id="KW-0175">Coiled coil</keyword>
<dbReference type="Gene3D" id="1.10.510.10">
    <property type="entry name" value="Transferase(Phosphotransferase) domain 1"/>
    <property type="match status" value="1"/>
</dbReference>
<evidence type="ECO:0000256" key="2">
    <source>
        <dbReference type="ARBA" id="ARBA00022454"/>
    </source>
</evidence>
<dbReference type="AlphaFoldDB" id="A0A2T7PVF7"/>
<proteinExistence type="predicted"/>
<feature type="domain" description="BUB1 N-terminal" evidence="8">
    <location>
        <begin position="1"/>
        <end position="89"/>
    </location>
</feature>
<dbReference type="GO" id="GO:0005634">
    <property type="term" value="C:nucleus"/>
    <property type="evidence" value="ECO:0007669"/>
    <property type="project" value="TreeGrafter"/>
</dbReference>
<evidence type="ECO:0000259" key="7">
    <source>
        <dbReference type="PROSITE" id="PS50011"/>
    </source>
</evidence>
<dbReference type="InterPro" id="IPR000719">
    <property type="entry name" value="Prot_kinase_dom"/>
</dbReference>
<accession>A0A2T7PVF7</accession>
<dbReference type="PANTHER" id="PTHR14030:SF4">
    <property type="entry name" value="BUB1 KINASE, ISOFORM A-RELATED"/>
    <property type="match status" value="1"/>
</dbReference>
<dbReference type="STRING" id="400727.A0A2T7PVF7"/>
<dbReference type="InterPro" id="IPR008271">
    <property type="entry name" value="Ser/Thr_kinase_AS"/>
</dbReference>
<dbReference type="Pfam" id="PF00069">
    <property type="entry name" value="Pkinase"/>
    <property type="match status" value="1"/>
</dbReference>
<feature type="coiled-coil region" evidence="5">
    <location>
        <begin position="266"/>
        <end position="315"/>
    </location>
</feature>
<dbReference type="GO" id="GO:0005524">
    <property type="term" value="F:ATP binding"/>
    <property type="evidence" value="ECO:0007669"/>
    <property type="project" value="InterPro"/>
</dbReference>
<dbReference type="EMBL" id="PZQS01000001">
    <property type="protein sequence ID" value="PVD37415.1"/>
    <property type="molecule type" value="Genomic_DNA"/>
</dbReference>
<feature type="region of interest" description="Disordered" evidence="6">
    <location>
        <begin position="394"/>
        <end position="430"/>
    </location>
</feature>
<keyword evidence="10" id="KW-1185">Reference proteome</keyword>
<evidence type="ECO:0000313" key="9">
    <source>
        <dbReference type="EMBL" id="PVD37415.1"/>
    </source>
</evidence>
<dbReference type="GO" id="GO:0000776">
    <property type="term" value="C:kinetochore"/>
    <property type="evidence" value="ECO:0007669"/>
    <property type="project" value="UniProtKB-KW"/>
</dbReference>
<dbReference type="SUPFAM" id="SSF56112">
    <property type="entry name" value="Protein kinase-like (PK-like)"/>
    <property type="match status" value="1"/>
</dbReference>
<dbReference type="PROSITE" id="PS00108">
    <property type="entry name" value="PROTEIN_KINASE_ST"/>
    <property type="match status" value="1"/>
</dbReference>
<evidence type="ECO:0000256" key="1">
    <source>
        <dbReference type="ARBA" id="ARBA00004629"/>
    </source>
</evidence>
<evidence type="ECO:0000259" key="8">
    <source>
        <dbReference type="PROSITE" id="PS51489"/>
    </source>
</evidence>
<dbReference type="OrthoDB" id="248495at2759"/>
<dbReference type="GO" id="GO:0007094">
    <property type="term" value="P:mitotic spindle assembly checkpoint signaling"/>
    <property type="evidence" value="ECO:0007669"/>
    <property type="project" value="InterPro"/>
</dbReference>
<reference evidence="9 10" key="1">
    <citation type="submission" date="2018-04" db="EMBL/GenBank/DDBJ databases">
        <title>The genome of golden apple snail Pomacea canaliculata provides insight into stress tolerance and invasive adaptation.</title>
        <authorList>
            <person name="Liu C."/>
            <person name="Liu B."/>
            <person name="Ren Y."/>
            <person name="Zhang Y."/>
            <person name="Wang H."/>
            <person name="Li S."/>
            <person name="Jiang F."/>
            <person name="Yin L."/>
            <person name="Zhang G."/>
            <person name="Qian W."/>
            <person name="Fan W."/>
        </authorList>
    </citation>
    <scope>NUCLEOTIDE SEQUENCE [LARGE SCALE GENOMIC DNA]</scope>
    <source>
        <strain evidence="9">SZHN2017</strain>
        <tissue evidence="9">Muscle</tissue>
    </source>
</reference>
<dbReference type="InterPro" id="IPR011009">
    <property type="entry name" value="Kinase-like_dom_sf"/>
</dbReference>
<feature type="compositionally biased region" description="Basic and acidic residues" evidence="6">
    <location>
        <begin position="602"/>
        <end position="619"/>
    </location>
</feature>
<feature type="compositionally biased region" description="Polar residues" evidence="6">
    <location>
        <begin position="620"/>
        <end position="648"/>
    </location>
</feature>
<dbReference type="Proteomes" id="UP000245119">
    <property type="component" value="Linkage Group LG1"/>
</dbReference>
<comment type="subcellular location">
    <subcellularLocation>
        <location evidence="1">Chromosome</location>
        <location evidence="1">Centromere</location>
        <location evidence="1">Kinetochore</location>
    </subcellularLocation>
</comment>
<dbReference type="GO" id="GO:0051754">
    <property type="term" value="P:meiotic sister chromatid cohesion, centromeric"/>
    <property type="evidence" value="ECO:0007669"/>
    <property type="project" value="TreeGrafter"/>
</dbReference>
<sequence>MDDPLQIYAFMFDQNIGCALAALYEEWAGFLERLGHASKADQIYLEGIKREAQPIDLLKHKHQEFQIRMIRGMSRESLAETEEGDMEEQRIVLGQLKADRKNRVGTMRTGAIRMSATRSQVGLQSASQSSTQVQRTVQVFQDENQAPSLLQTGEWKTVPCREQTNRENDLVPDIWTKARVHQKKGVISCTPAPLTFKVHEDQEMVQPPRAPVLDTYALSSRKVEKPVHLLDPICKSESSNVERPAYCKDKIYCGTQEFSFEEIRALRVMERRRQKKLQEERDLMEKQLAEMRLMRDQMCKDMERMKEEALLLNQRQPTATHCMQLQLSAQDNAFHSSSSSSFNTMDFLSSSLMPTRNRQSLRLSQISSTVQVGAPSGHASTQLTPIHDMLASDNLERSCGSGTQFSLHQSHSDGRTPENNTSKHSLHSVSPTINTREALQMVQGMYNATLDCEKMVWTQEDITEATAPVPPVPVEIYDETKQNPSTSSIPIFCDQENRLPGLVFSQIKKDGPSLNLANVRKALPEKPMSTSSSLIRGGQFNTEDFMQEGTELYNNLTLTLAPVGSQDSFSAAARLASTPFGPSTNNSHGLPTFSLDSSKSIDPGKENGEMWKGKCHTEEQQSVSQCPDPHQQQTFLGHRTTAGNNHLSPITEGSTEGSTEESKSHAASSLGGSRTFFSTLAKTSAGHDNQGDFLSMTSRDYLNEESTEQHIIDTTAYIPLEQYEKAEALLSTSVCLDTHNPFDEATTRTLLSSVQPPISCRANYIACHQHVPNFSNCHFINLGEDTYQLAGLIGEGGFAKVYRATNFGNNFDDLSDDEMDSPSCVIKVQKPAAPWEFYICSVVHEQLSKLQIPMDIRPSLQEITHGYFYDDGSCLVSELCPLGSLLTLANSLKQDKKLLADLEPLAAFLAVQLLNIVHGLHRCNIIHGDIKPDNILLLQLPQVNKGSDIDKVFGHQTQVLRLVDFGQAIDMSLYPPGTTFLAKVKTSGFQCIEMMTDRPWTFQTDMFGLVGSLHVLIFGQYMKVYSSQGHWYITSSFQRKWKVDLWKKLFYQLLNIPDCDHQPDLLALSHQFQQHFVDNLLCDFRPLMARVTAVCQADSL</sequence>
<dbReference type="InterPro" id="IPR013212">
    <property type="entry name" value="Mad3/Bub1_I"/>
</dbReference>
<keyword evidence="4" id="KW-0137">Centromere</keyword>
<dbReference type="PROSITE" id="PS51489">
    <property type="entry name" value="BUB1_N"/>
    <property type="match status" value="1"/>
</dbReference>
<evidence type="ECO:0000256" key="6">
    <source>
        <dbReference type="SAM" id="MobiDB-lite"/>
    </source>
</evidence>
<dbReference type="SMART" id="SM00220">
    <property type="entry name" value="S_TKc"/>
    <property type="match status" value="1"/>
</dbReference>